<organism evidence="1">
    <name type="scientific">marine sediment metagenome</name>
    <dbReference type="NCBI Taxonomy" id="412755"/>
    <lineage>
        <taxon>unclassified sequences</taxon>
        <taxon>metagenomes</taxon>
        <taxon>ecological metagenomes</taxon>
    </lineage>
</organism>
<accession>A0A0F9LGG4</accession>
<sequence length="46" mass="5243">DLVEVIGDPRVRPFHGAGPDYQRYLVEKALRIINPGWEGIHEKLGM</sequence>
<proteinExistence type="predicted"/>
<name>A0A0F9LGG4_9ZZZZ</name>
<gene>
    <name evidence="1" type="ORF">LCGC14_1583220</name>
</gene>
<comment type="caution">
    <text evidence="1">The sequence shown here is derived from an EMBL/GenBank/DDBJ whole genome shotgun (WGS) entry which is preliminary data.</text>
</comment>
<reference evidence="1" key="1">
    <citation type="journal article" date="2015" name="Nature">
        <title>Complex archaea that bridge the gap between prokaryotes and eukaryotes.</title>
        <authorList>
            <person name="Spang A."/>
            <person name="Saw J.H."/>
            <person name="Jorgensen S.L."/>
            <person name="Zaremba-Niedzwiedzka K."/>
            <person name="Martijn J."/>
            <person name="Lind A.E."/>
            <person name="van Eijk R."/>
            <person name="Schleper C."/>
            <person name="Guy L."/>
            <person name="Ettema T.J."/>
        </authorList>
    </citation>
    <scope>NUCLEOTIDE SEQUENCE</scope>
</reference>
<feature type="non-terminal residue" evidence="1">
    <location>
        <position position="1"/>
    </location>
</feature>
<dbReference type="EMBL" id="LAZR01012482">
    <property type="protein sequence ID" value="KKM26600.1"/>
    <property type="molecule type" value="Genomic_DNA"/>
</dbReference>
<evidence type="ECO:0000313" key="1">
    <source>
        <dbReference type="EMBL" id="KKM26600.1"/>
    </source>
</evidence>
<protein>
    <submittedName>
        <fullName evidence="1">Uncharacterized protein</fullName>
    </submittedName>
</protein>
<dbReference type="AlphaFoldDB" id="A0A0F9LGG4"/>